<dbReference type="GO" id="GO:0016757">
    <property type="term" value="F:glycosyltransferase activity"/>
    <property type="evidence" value="ECO:0007669"/>
    <property type="project" value="UniProtKB-KW"/>
</dbReference>
<dbReference type="EMBL" id="JBHSKL010000017">
    <property type="protein sequence ID" value="MFC5226092.1"/>
    <property type="molecule type" value="Genomic_DNA"/>
</dbReference>
<evidence type="ECO:0000313" key="3">
    <source>
        <dbReference type="Proteomes" id="UP001596156"/>
    </source>
</evidence>
<dbReference type="SUPFAM" id="SSF53756">
    <property type="entry name" value="UDP-Glycosyltransferase/glycogen phosphorylase"/>
    <property type="match status" value="1"/>
</dbReference>
<feature type="region of interest" description="Disordered" evidence="1">
    <location>
        <begin position="415"/>
        <end position="438"/>
    </location>
</feature>
<dbReference type="Pfam" id="PF13692">
    <property type="entry name" value="Glyco_trans_1_4"/>
    <property type="match status" value="1"/>
</dbReference>
<name>A0ABW0D9G3_STRFI</name>
<organism evidence="2 3">
    <name type="scientific">Streptomyces fimbriatus</name>
    <dbReference type="NCBI Taxonomy" id="68197"/>
    <lineage>
        <taxon>Bacteria</taxon>
        <taxon>Bacillati</taxon>
        <taxon>Actinomycetota</taxon>
        <taxon>Actinomycetes</taxon>
        <taxon>Kitasatosporales</taxon>
        <taxon>Streptomycetaceae</taxon>
        <taxon>Streptomyces</taxon>
    </lineage>
</organism>
<protein>
    <submittedName>
        <fullName evidence="2">Glycosyltransferase</fullName>
        <ecNumber evidence="2">2.4.-.-</ecNumber>
    </submittedName>
</protein>
<dbReference type="Proteomes" id="UP001596156">
    <property type="component" value="Unassembled WGS sequence"/>
</dbReference>
<proteinExistence type="predicted"/>
<keyword evidence="2" id="KW-0808">Transferase</keyword>
<sequence>MSSIAVLVELLRRDTSGGHVKCWEHFARSAARLPDGTGLDLTVYFLGDRERVEPLAPHVRFVMLRPVLSTAAMRSADGAEDVCDLAPYHPRLAALLPRHDVWHLTHSFAFAATAVRLGRRAARRGAPRPRLVGSVHTDVPLLASVYARYLADRWLPGSHPRVDGLLADEAETLLRRRRDRLLDSCEHVLAPTPEGCAELARVLGPHRIALLRRGIDHDLFRPDRTARARLAREYGLPADRPLVLFAGRLDATKGAPLLAESVRLLRARGTAAHLVVAGSGAEAEAVRRSLGPDVTLLGPLPQDRLARVYAGCDIFAFPSRTETIGNVVAEAMACGLAVVLPEGAHTTRWLTAPGGDGIVVRHDDPRDWADALGALIDRPALREAVRRRAAATARNTHRSWDRVLEEDLLPVWTRRSPGAGRERVPGPARPGHGRGRSG</sequence>
<evidence type="ECO:0000256" key="1">
    <source>
        <dbReference type="SAM" id="MobiDB-lite"/>
    </source>
</evidence>
<keyword evidence="3" id="KW-1185">Reference proteome</keyword>
<dbReference type="EC" id="2.4.-.-" evidence="2"/>
<keyword evidence="2" id="KW-0328">Glycosyltransferase</keyword>
<dbReference type="PANTHER" id="PTHR45947:SF3">
    <property type="entry name" value="SULFOQUINOVOSYL TRANSFERASE SQD2"/>
    <property type="match status" value="1"/>
</dbReference>
<dbReference type="PANTHER" id="PTHR45947">
    <property type="entry name" value="SULFOQUINOVOSYL TRANSFERASE SQD2"/>
    <property type="match status" value="1"/>
</dbReference>
<gene>
    <name evidence="2" type="ORF">ACFPN6_16075</name>
</gene>
<dbReference type="RefSeq" id="WP_344644785.1">
    <property type="nucleotide sequence ID" value="NZ_BAAASS010000010.1"/>
</dbReference>
<reference evidence="3" key="1">
    <citation type="journal article" date="2019" name="Int. J. Syst. Evol. Microbiol.">
        <title>The Global Catalogue of Microorganisms (GCM) 10K type strain sequencing project: providing services to taxonomists for standard genome sequencing and annotation.</title>
        <authorList>
            <consortium name="The Broad Institute Genomics Platform"/>
            <consortium name="The Broad Institute Genome Sequencing Center for Infectious Disease"/>
            <person name="Wu L."/>
            <person name="Ma J."/>
        </authorList>
    </citation>
    <scope>NUCLEOTIDE SEQUENCE [LARGE SCALE GENOMIC DNA]</scope>
    <source>
        <strain evidence="3">CCM 8479</strain>
    </source>
</reference>
<dbReference type="Gene3D" id="3.40.50.2000">
    <property type="entry name" value="Glycogen Phosphorylase B"/>
    <property type="match status" value="2"/>
</dbReference>
<dbReference type="InterPro" id="IPR050194">
    <property type="entry name" value="Glycosyltransferase_grp1"/>
</dbReference>
<evidence type="ECO:0000313" key="2">
    <source>
        <dbReference type="EMBL" id="MFC5226092.1"/>
    </source>
</evidence>
<accession>A0ABW0D9G3</accession>
<comment type="caution">
    <text evidence="2">The sequence shown here is derived from an EMBL/GenBank/DDBJ whole genome shotgun (WGS) entry which is preliminary data.</text>
</comment>